<dbReference type="InterPro" id="IPR018038">
    <property type="entry name" value="Ribosomal_uL30_CS"/>
</dbReference>
<dbReference type="SUPFAM" id="SSF55129">
    <property type="entry name" value="Ribosomal protein L30p/L7e"/>
    <property type="match status" value="1"/>
</dbReference>
<comment type="subunit">
    <text evidence="2">Part of the 50S ribosomal subunit.</text>
</comment>
<protein>
    <recommendedName>
        <fullName evidence="5">50S ribosomal protein L30</fullName>
    </recommendedName>
</protein>
<dbReference type="GO" id="GO:0022625">
    <property type="term" value="C:cytosolic large ribosomal subunit"/>
    <property type="evidence" value="ECO:0007669"/>
    <property type="project" value="TreeGrafter"/>
</dbReference>
<dbReference type="InterPro" id="IPR005996">
    <property type="entry name" value="Ribosomal_uL30_bac-type"/>
</dbReference>
<reference evidence="8" key="1">
    <citation type="journal article" date="2020" name="mSystems">
        <title>Genome- and Community-Level Interaction Insights into Carbon Utilization and Element Cycling Functions of Hydrothermarchaeota in Hydrothermal Sediment.</title>
        <authorList>
            <person name="Zhou Z."/>
            <person name="Liu Y."/>
            <person name="Xu W."/>
            <person name="Pan J."/>
            <person name="Luo Z.H."/>
            <person name="Li M."/>
        </authorList>
    </citation>
    <scope>NUCLEOTIDE SEQUENCE [LARGE SCALE GENOMIC DNA]</scope>
    <source>
        <strain evidence="8">HyVt-115</strain>
    </source>
</reference>
<sequence>MAKKLEITLVRGLAGKNKKQIATVKSLGLRRPRQVVVHEDTPMIRGMVLKVQHLVRVRELED</sequence>
<dbReference type="GO" id="GO:0003735">
    <property type="term" value="F:structural constituent of ribosome"/>
    <property type="evidence" value="ECO:0007669"/>
    <property type="project" value="InterPro"/>
</dbReference>
<keyword evidence="4 6" id="KW-0687">Ribonucleoprotein</keyword>
<dbReference type="InterPro" id="IPR036919">
    <property type="entry name" value="Ribo_uL30_ferredoxin-like_sf"/>
</dbReference>
<keyword evidence="3 6" id="KW-0689">Ribosomal protein</keyword>
<dbReference type="PIRSF" id="PIRSF002211">
    <property type="entry name" value="Ribosomal_L30_bac-type"/>
    <property type="match status" value="1"/>
</dbReference>
<dbReference type="EMBL" id="DQWS01000156">
    <property type="protein sequence ID" value="HDD53240.1"/>
    <property type="molecule type" value="Genomic_DNA"/>
</dbReference>
<name>A0A7C0YDX9_9BACT</name>
<gene>
    <name evidence="8" type="ORF">ENF32_04140</name>
</gene>
<dbReference type="GO" id="GO:0006412">
    <property type="term" value="P:translation"/>
    <property type="evidence" value="ECO:0007669"/>
    <property type="project" value="InterPro"/>
</dbReference>
<evidence type="ECO:0000256" key="2">
    <source>
        <dbReference type="ARBA" id="ARBA00011838"/>
    </source>
</evidence>
<evidence type="ECO:0000313" key="8">
    <source>
        <dbReference type="EMBL" id="HDD53240.1"/>
    </source>
</evidence>
<comment type="similarity">
    <text evidence="1 6">Belongs to the universal ribosomal protein uL30 family.</text>
</comment>
<accession>A0A7C0YDX9</accession>
<dbReference type="Gene3D" id="3.30.1390.20">
    <property type="entry name" value="Ribosomal protein L30, ferredoxin-like fold domain"/>
    <property type="match status" value="1"/>
</dbReference>
<evidence type="ECO:0000256" key="6">
    <source>
        <dbReference type="RuleBase" id="RU003734"/>
    </source>
</evidence>
<comment type="caution">
    <text evidence="8">The sequence shown here is derived from an EMBL/GenBank/DDBJ whole genome shotgun (WGS) entry which is preliminary data.</text>
</comment>
<dbReference type="Proteomes" id="UP000885690">
    <property type="component" value="Unassembled WGS sequence"/>
</dbReference>
<dbReference type="CDD" id="cd01658">
    <property type="entry name" value="Ribosomal_L30"/>
    <property type="match status" value="1"/>
</dbReference>
<dbReference type="Pfam" id="PF00327">
    <property type="entry name" value="Ribosomal_L30"/>
    <property type="match status" value="1"/>
</dbReference>
<evidence type="ECO:0000256" key="3">
    <source>
        <dbReference type="ARBA" id="ARBA00022980"/>
    </source>
</evidence>
<organism evidence="8">
    <name type="scientific">Thermosulfidibacter takaii</name>
    <dbReference type="NCBI Taxonomy" id="412593"/>
    <lineage>
        <taxon>Bacteria</taxon>
        <taxon>Pseudomonadati</taxon>
        <taxon>Thermosulfidibacterota</taxon>
        <taxon>Thermosulfidibacteria</taxon>
        <taxon>Thermosulfidibacterales</taxon>
        <taxon>Thermosulfidibacteraceae</taxon>
    </lineage>
</organism>
<proteinExistence type="inferred from homology"/>
<dbReference type="PANTHER" id="PTHR15892">
    <property type="entry name" value="MITOCHONDRIAL RIBOSOMAL PROTEIN L30"/>
    <property type="match status" value="1"/>
</dbReference>
<evidence type="ECO:0000256" key="5">
    <source>
        <dbReference type="ARBA" id="ARBA00035492"/>
    </source>
</evidence>
<feature type="domain" description="Large ribosomal subunit protein uL30-like ferredoxin-like fold" evidence="7">
    <location>
        <begin position="6"/>
        <end position="55"/>
    </location>
</feature>
<evidence type="ECO:0000256" key="1">
    <source>
        <dbReference type="ARBA" id="ARBA00007594"/>
    </source>
</evidence>
<dbReference type="InterPro" id="IPR016082">
    <property type="entry name" value="Ribosomal_uL30_ferredoxin-like"/>
</dbReference>
<dbReference type="HAMAP" id="MF_01371_B">
    <property type="entry name" value="Ribosomal_uL30_B"/>
    <property type="match status" value="1"/>
</dbReference>
<dbReference type="AlphaFoldDB" id="A0A7C0YDX9"/>
<dbReference type="PANTHER" id="PTHR15892:SF2">
    <property type="entry name" value="LARGE RIBOSOMAL SUBUNIT PROTEIN UL30M"/>
    <property type="match status" value="1"/>
</dbReference>
<dbReference type="NCBIfam" id="TIGR01308">
    <property type="entry name" value="rpmD_bact"/>
    <property type="match status" value="1"/>
</dbReference>
<evidence type="ECO:0000256" key="4">
    <source>
        <dbReference type="ARBA" id="ARBA00023274"/>
    </source>
</evidence>
<evidence type="ECO:0000259" key="7">
    <source>
        <dbReference type="Pfam" id="PF00327"/>
    </source>
</evidence>
<dbReference type="PROSITE" id="PS00634">
    <property type="entry name" value="RIBOSOMAL_L30"/>
    <property type="match status" value="1"/>
</dbReference>